<keyword evidence="2" id="KW-1185">Reference proteome</keyword>
<protein>
    <submittedName>
        <fullName evidence="1">Uncharacterized protein</fullName>
    </submittedName>
</protein>
<gene>
    <name evidence="1" type="ORF">KC01_LOCUS14048</name>
</gene>
<dbReference type="EMBL" id="OZ035838">
    <property type="protein sequence ID" value="CAL1583592.1"/>
    <property type="molecule type" value="Genomic_DNA"/>
</dbReference>
<evidence type="ECO:0000313" key="2">
    <source>
        <dbReference type="Proteomes" id="UP001497482"/>
    </source>
</evidence>
<evidence type="ECO:0000313" key="1">
    <source>
        <dbReference type="EMBL" id="CAL1583592.1"/>
    </source>
</evidence>
<reference evidence="1 2" key="1">
    <citation type="submission" date="2024-04" db="EMBL/GenBank/DDBJ databases">
        <authorList>
            <person name="Waldvogel A.-M."/>
            <person name="Schoenle A."/>
        </authorList>
    </citation>
    <scope>NUCLEOTIDE SEQUENCE [LARGE SCALE GENOMIC DNA]</scope>
</reference>
<dbReference type="AlphaFoldDB" id="A0AAV2K172"/>
<sequence>MSPTTAAPSIATAISAFVQGGTLSLGGCFCSKTTKPVWKISAFGVLISIRRMLYLSVFVNADSERGPSGISLSDDDNRRCVTVAFKTNSVHPSKPQERKEDNEKKKKVFGSTIPAALNACEVCAVPWECRESYTVVNMNFRNKWCEPSLSRTGAVSKADGNDAACCCFPS</sequence>
<proteinExistence type="predicted"/>
<name>A0AAV2K172_KNICA</name>
<organism evidence="1 2">
    <name type="scientific">Knipowitschia caucasica</name>
    <name type="common">Caucasian dwarf goby</name>
    <name type="synonym">Pomatoschistus caucasicus</name>
    <dbReference type="NCBI Taxonomy" id="637954"/>
    <lineage>
        <taxon>Eukaryota</taxon>
        <taxon>Metazoa</taxon>
        <taxon>Chordata</taxon>
        <taxon>Craniata</taxon>
        <taxon>Vertebrata</taxon>
        <taxon>Euteleostomi</taxon>
        <taxon>Actinopterygii</taxon>
        <taxon>Neopterygii</taxon>
        <taxon>Teleostei</taxon>
        <taxon>Neoteleostei</taxon>
        <taxon>Acanthomorphata</taxon>
        <taxon>Gobiaria</taxon>
        <taxon>Gobiiformes</taxon>
        <taxon>Gobioidei</taxon>
        <taxon>Gobiidae</taxon>
        <taxon>Gobiinae</taxon>
        <taxon>Knipowitschia</taxon>
    </lineage>
</organism>
<dbReference type="Proteomes" id="UP001497482">
    <property type="component" value="Chromosome 16"/>
</dbReference>
<accession>A0AAV2K172</accession>